<feature type="domain" description="CCHC-type" evidence="6">
    <location>
        <begin position="416"/>
        <end position="430"/>
    </location>
</feature>
<dbReference type="InterPro" id="IPR036875">
    <property type="entry name" value="Znf_CCHC_sf"/>
</dbReference>
<dbReference type="SMART" id="SM00343">
    <property type="entry name" value="ZnF_C2HC"/>
    <property type="match status" value="2"/>
</dbReference>
<dbReference type="PANTHER" id="PTHR40389:SF3">
    <property type="entry name" value="IGE-BINDING PROTEIN"/>
    <property type="match status" value="1"/>
</dbReference>
<protein>
    <submittedName>
        <fullName evidence="8">Endogenous retrovirus group K member 113 Gag polyprotein-like</fullName>
    </submittedName>
</protein>
<feature type="region of interest" description="Disordered" evidence="5">
    <location>
        <begin position="502"/>
        <end position="541"/>
    </location>
</feature>
<dbReference type="InterPro" id="IPR001878">
    <property type="entry name" value="Znf_CCHC"/>
</dbReference>
<dbReference type="GO" id="GO:0016032">
    <property type="term" value="P:viral process"/>
    <property type="evidence" value="ECO:0007669"/>
    <property type="project" value="InterPro"/>
</dbReference>
<dbReference type="PANTHER" id="PTHR40389">
    <property type="entry name" value="ENDOGENOUS RETROVIRUS GROUP K MEMBER 24 GAG POLYPROTEIN-RELATED"/>
    <property type="match status" value="1"/>
</dbReference>
<accession>A0A9J7GKP3</accession>
<evidence type="ECO:0000256" key="4">
    <source>
        <dbReference type="PROSITE-ProRule" id="PRU00047"/>
    </source>
</evidence>
<feature type="region of interest" description="Disordered" evidence="5">
    <location>
        <begin position="110"/>
        <end position="146"/>
    </location>
</feature>
<proteinExistence type="predicted"/>
<evidence type="ECO:0000313" key="8">
    <source>
        <dbReference type="RefSeq" id="XP_027289782.1"/>
    </source>
</evidence>
<dbReference type="InterPro" id="IPR050195">
    <property type="entry name" value="Primate_lentivir_Gag_pol-like"/>
</dbReference>
<dbReference type="OrthoDB" id="9630350at2759"/>
<dbReference type="SUPFAM" id="SSF47943">
    <property type="entry name" value="Retrovirus capsid protein, N-terminal core domain"/>
    <property type="match status" value="1"/>
</dbReference>
<dbReference type="SUPFAM" id="SSF47836">
    <property type="entry name" value="Retroviral matrix proteins"/>
    <property type="match status" value="1"/>
</dbReference>
<dbReference type="Gene3D" id="1.10.1200.30">
    <property type="match status" value="1"/>
</dbReference>
<keyword evidence="7" id="KW-1185">Reference proteome</keyword>
<reference evidence="8" key="1">
    <citation type="submission" date="2025-08" db="UniProtKB">
        <authorList>
            <consortium name="RefSeq"/>
        </authorList>
    </citation>
    <scope>IDENTIFICATION</scope>
    <source>
        <strain evidence="8">17A/GY</strain>
        <tissue evidence="8">Liver</tissue>
    </source>
</reference>
<dbReference type="GO" id="GO:0005198">
    <property type="term" value="F:structural molecule activity"/>
    <property type="evidence" value="ECO:0007669"/>
    <property type="project" value="InterPro"/>
</dbReference>
<dbReference type="Gene3D" id="1.10.375.10">
    <property type="entry name" value="Human Immunodeficiency Virus Type 1 Capsid Protein"/>
    <property type="match status" value="1"/>
</dbReference>
<dbReference type="InterPro" id="IPR008916">
    <property type="entry name" value="Retrov_capsid_C"/>
</dbReference>
<gene>
    <name evidence="8" type="primary">LOC113838162</name>
</gene>
<dbReference type="InterPro" id="IPR008919">
    <property type="entry name" value="Retrov_capsid_N"/>
</dbReference>
<name>A0A9J7GKP3_CRIGR</name>
<evidence type="ECO:0000259" key="6">
    <source>
        <dbReference type="PROSITE" id="PS50158"/>
    </source>
</evidence>
<evidence type="ECO:0000256" key="5">
    <source>
        <dbReference type="SAM" id="MobiDB-lite"/>
    </source>
</evidence>
<evidence type="ECO:0000256" key="3">
    <source>
        <dbReference type="ARBA" id="ARBA00022833"/>
    </source>
</evidence>
<organism evidence="7 8">
    <name type="scientific">Cricetulus griseus</name>
    <name type="common">Chinese hamster</name>
    <name type="synonym">Cricetulus barabensis griseus</name>
    <dbReference type="NCBI Taxonomy" id="10029"/>
    <lineage>
        <taxon>Eukaryota</taxon>
        <taxon>Metazoa</taxon>
        <taxon>Chordata</taxon>
        <taxon>Craniata</taxon>
        <taxon>Vertebrata</taxon>
        <taxon>Euteleostomi</taxon>
        <taxon>Mammalia</taxon>
        <taxon>Eutheria</taxon>
        <taxon>Euarchontoglires</taxon>
        <taxon>Glires</taxon>
        <taxon>Rodentia</taxon>
        <taxon>Myomorpha</taxon>
        <taxon>Muroidea</taxon>
        <taxon>Cricetidae</taxon>
        <taxon>Cricetinae</taxon>
        <taxon>Cricetulus</taxon>
    </lineage>
</organism>
<dbReference type="Proteomes" id="UP001108280">
    <property type="component" value="Unplaced"/>
</dbReference>
<evidence type="ECO:0000313" key="7">
    <source>
        <dbReference type="Proteomes" id="UP001108280"/>
    </source>
</evidence>
<dbReference type="Pfam" id="PF00607">
    <property type="entry name" value="Gag_p24"/>
    <property type="match status" value="1"/>
</dbReference>
<keyword evidence="2 4" id="KW-0863">Zinc-finger</keyword>
<dbReference type="SUPFAM" id="SSF47353">
    <property type="entry name" value="Retrovirus capsid dimerization domain-like"/>
    <property type="match status" value="1"/>
</dbReference>
<dbReference type="InterPro" id="IPR038124">
    <property type="entry name" value="B_retro_matrix_sf"/>
</dbReference>
<dbReference type="PROSITE" id="PS50158">
    <property type="entry name" value="ZF_CCHC"/>
    <property type="match status" value="1"/>
</dbReference>
<dbReference type="RefSeq" id="XP_027289782.1">
    <property type="nucleotide sequence ID" value="XM_027433981.1"/>
</dbReference>
<dbReference type="Gene3D" id="4.10.60.10">
    <property type="entry name" value="Zinc finger, CCHC-type"/>
    <property type="match status" value="1"/>
</dbReference>
<dbReference type="KEGG" id="cge:113838162"/>
<dbReference type="GO" id="GO:0003676">
    <property type="term" value="F:nucleic acid binding"/>
    <property type="evidence" value="ECO:0007669"/>
    <property type="project" value="InterPro"/>
</dbReference>
<keyword evidence="1" id="KW-0479">Metal-binding</keyword>
<dbReference type="AlphaFoldDB" id="A0A9J7GKP3"/>
<evidence type="ECO:0000256" key="1">
    <source>
        <dbReference type="ARBA" id="ARBA00022723"/>
    </source>
</evidence>
<dbReference type="Gene3D" id="1.10.150.490">
    <property type="entry name" value="Retroviral GAG p10 protein"/>
    <property type="match status" value="1"/>
</dbReference>
<dbReference type="GeneID" id="113838162"/>
<dbReference type="Pfam" id="PF02337">
    <property type="entry name" value="Gag_p10"/>
    <property type="match status" value="1"/>
</dbReference>
<dbReference type="GO" id="GO:0008270">
    <property type="term" value="F:zinc ion binding"/>
    <property type="evidence" value="ECO:0007669"/>
    <property type="project" value="UniProtKB-KW"/>
</dbReference>
<dbReference type="InterPro" id="IPR003322">
    <property type="entry name" value="B_retro_matrix"/>
</dbReference>
<sequence length="541" mass="60079">MGNSTSHPIFWALNELLRSKDLKLKKSTLERFLEECDANAPWFGHSGNLTISSWDKLGRDLDFAAQEGTLKGGVRPIWKLVRSCLEDQRCTDAVKNGQAALEMLQEERSVCSHSERGSAKEKGIYPSLKGTGTSSSEEDSEPEEVQLASRLEKIKLGEKGKNHKESQFKGAAVPSVPPPYHAMTEDPGRGQGASCCSLIWWQVLSEMQLAFPVFTDAQGQRYYEALDFKMIKALAESVRMYGVSASFTLTLVESLIRLCVTPTDWTNLASACLSPGQYLEWKAFLSEFTEEQAAINQAIGGPERRDWNKEMLLGLGPYSNQQTGYPVQLFDQINQIAIRAWKSIPNKGEVSGNLTKIVQGPMEPFSDFVTRVLEAAEIETWTKIYRELGGPLTNAGLAAAVVQLTRGAKGNLGAYFRCGKAGHIKRNCPERKTEGDTGGSSFSRRQPGLCPKCKKGKQWANECRSVKDINGRPLEAEVNSTLPKNAQRAPCPQGPQIYGAMETRERRWEQGEWPTLQHQRSRGEPLQAQQDWTSAPPPDSY</sequence>
<dbReference type="InterPro" id="IPR010999">
    <property type="entry name" value="Retrovr_matrix"/>
</dbReference>
<keyword evidence="3" id="KW-0862">Zinc</keyword>
<dbReference type="SUPFAM" id="SSF57756">
    <property type="entry name" value="Retrovirus zinc finger-like domains"/>
    <property type="match status" value="2"/>
</dbReference>
<dbReference type="Pfam" id="PF14787">
    <property type="entry name" value="zf-CCHC_5"/>
    <property type="match status" value="1"/>
</dbReference>
<evidence type="ECO:0000256" key="2">
    <source>
        <dbReference type="ARBA" id="ARBA00022771"/>
    </source>
</evidence>
<feature type="compositionally biased region" description="Basic and acidic residues" evidence="5">
    <location>
        <begin position="110"/>
        <end position="123"/>
    </location>
</feature>